<protein>
    <recommendedName>
        <fullName evidence="3">histidine kinase</fullName>
        <ecNumber evidence="3">2.7.13.3</ecNumber>
    </recommendedName>
</protein>
<evidence type="ECO:0000256" key="2">
    <source>
        <dbReference type="ARBA" id="ARBA00004429"/>
    </source>
</evidence>
<feature type="domain" description="Histidine kinase" evidence="9">
    <location>
        <begin position="280"/>
        <end position="497"/>
    </location>
</feature>
<dbReference type="PANTHER" id="PTHR43711:SF1">
    <property type="entry name" value="HISTIDINE KINASE 1"/>
    <property type="match status" value="1"/>
</dbReference>
<evidence type="ECO:0000256" key="6">
    <source>
        <dbReference type="ARBA" id="ARBA00022777"/>
    </source>
</evidence>
<dbReference type="InterPro" id="IPR003661">
    <property type="entry name" value="HisK_dim/P_dom"/>
</dbReference>
<sequence>MSTRIDSVEPGSESHNTIPMQKQRYPKSFLKLMLFGFSIIGLPLIGALINSAMSIDRLAEQSRKTVHQATQVTLGNRVLIDEIRTMERSIRQALILGDMSLLEGYFRAHSKFEMTAEKLWEHSSHIEQRLLLEKIRLSETTIFMEILTAIDDSPEDLRGLVENFTGLMESANNFSIMGQNLIGVDVSEMLDMASHARTVVEWQLLALIPFVILLALIFSVLITRPIRQIDEAIYKMGQGELSKPVCVEGPQNLKYIGIRLDWMRRRLLKLEDQKIQFLRHVSHELKTPLAAIREGADLLAEGITGQLTKKQQLIANILHSSSLQLQKRIEDLLSYSALETDKTALVKHQVKLAKILDEVLQNQNLSIMSKRLEIIRDCPGLMLECDSEKIKIILDNLLSNAVKFSPPCGVIQIKVVQTNKLVQLDIVDMGVGIHKVDQEKIFEPFYQGRSVANTHVRGTGLGLSIAREYAFAHGGNIELIQQSEVGAHFRLTLPLNDTEGEA</sequence>
<dbReference type="Gene3D" id="3.30.565.10">
    <property type="entry name" value="Histidine kinase-like ATPase, C-terminal domain"/>
    <property type="match status" value="1"/>
</dbReference>
<dbReference type="Gene3D" id="1.10.287.130">
    <property type="match status" value="1"/>
</dbReference>
<keyword evidence="4" id="KW-0597">Phosphoprotein</keyword>
<dbReference type="CDD" id="cd00082">
    <property type="entry name" value="HisKA"/>
    <property type="match status" value="1"/>
</dbReference>
<evidence type="ECO:0000259" key="10">
    <source>
        <dbReference type="PROSITE" id="PS50885"/>
    </source>
</evidence>
<keyword evidence="8" id="KW-1133">Transmembrane helix</keyword>
<dbReference type="InterPro" id="IPR003660">
    <property type="entry name" value="HAMP_dom"/>
</dbReference>
<proteinExistence type="predicted"/>
<comment type="subcellular location">
    <subcellularLocation>
        <location evidence="2">Cell inner membrane</location>
        <topology evidence="2">Multi-pass membrane protein</topology>
    </subcellularLocation>
</comment>
<dbReference type="eggNOG" id="COG2205">
    <property type="taxonomic scope" value="Bacteria"/>
</dbReference>
<dbReference type="InterPro" id="IPR004358">
    <property type="entry name" value="Sig_transdc_His_kin-like_C"/>
</dbReference>
<evidence type="ECO:0000256" key="7">
    <source>
        <dbReference type="ARBA" id="ARBA00023012"/>
    </source>
</evidence>
<reference evidence="11 12" key="1">
    <citation type="submission" date="2016-12" db="EMBL/GenBank/DDBJ databases">
        <authorList>
            <person name="Song W.-J."/>
            <person name="Kurnit D.M."/>
        </authorList>
    </citation>
    <scope>NUCLEOTIDE SEQUENCE [LARGE SCALE GENOMIC DNA]</scope>
    <source>
        <strain evidence="11 12">ATCC 49181</strain>
    </source>
</reference>
<keyword evidence="12" id="KW-1185">Reference proteome</keyword>
<evidence type="ECO:0000256" key="8">
    <source>
        <dbReference type="SAM" id="Phobius"/>
    </source>
</evidence>
<dbReference type="InterPro" id="IPR036890">
    <property type="entry name" value="HATPase_C_sf"/>
</dbReference>
<dbReference type="SUPFAM" id="SSF47384">
    <property type="entry name" value="Homodimeric domain of signal transducing histidine kinase"/>
    <property type="match status" value="1"/>
</dbReference>
<dbReference type="Pfam" id="PF00512">
    <property type="entry name" value="HisKA"/>
    <property type="match status" value="1"/>
</dbReference>
<dbReference type="Gene3D" id="6.10.340.10">
    <property type="match status" value="1"/>
</dbReference>
<evidence type="ECO:0000259" key="9">
    <source>
        <dbReference type="PROSITE" id="PS50109"/>
    </source>
</evidence>
<evidence type="ECO:0000313" key="12">
    <source>
        <dbReference type="Proteomes" id="UP000185062"/>
    </source>
</evidence>
<feature type="transmembrane region" description="Helical" evidence="8">
    <location>
        <begin position="202"/>
        <end position="222"/>
    </location>
</feature>
<dbReference type="GO" id="GO:0005886">
    <property type="term" value="C:plasma membrane"/>
    <property type="evidence" value="ECO:0007669"/>
    <property type="project" value="UniProtKB-SubCell"/>
</dbReference>
<dbReference type="SMART" id="SM00387">
    <property type="entry name" value="HATPase_c"/>
    <property type="match status" value="1"/>
</dbReference>
<evidence type="ECO:0000256" key="1">
    <source>
        <dbReference type="ARBA" id="ARBA00000085"/>
    </source>
</evidence>
<dbReference type="PRINTS" id="PR00344">
    <property type="entry name" value="BCTRLSENSOR"/>
</dbReference>
<dbReference type="FunFam" id="3.30.565.10:FF:000006">
    <property type="entry name" value="Sensor histidine kinase WalK"/>
    <property type="match status" value="1"/>
</dbReference>
<comment type="catalytic activity">
    <reaction evidence="1">
        <text>ATP + protein L-histidine = ADP + protein N-phospho-L-histidine.</text>
        <dbReference type="EC" id="2.7.13.3"/>
    </reaction>
</comment>
<dbReference type="Pfam" id="PF02518">
    <property type="entry name" value="HATPase_c"/>
    <property type="match status" value="1"/>
</dbReference>
<dbReference type="Proteomes" id="UP000185062">
    <property type="component" value="Unassembled WGS sequence"/>
</dbReference>
<evidence type="ECO:0000256" key="5">
    <source>
        <dbReference type="ARBA" id="ARBA00022679"/>
    </source>
</evidence>
<keyword evidence="8" id="KW-0472">Membrane</keyword>
<evidence type="ECO:0000256" key="4">
    <source>
        <dbReference type="ARBA" id="ARBA00022553"/>
    </source>
</evidence>
<organism evidence="11 12">
    <name type="scientific">Nitrosomonas cryotolerans ATCC 49181</name>
    <dbReference type="NCBI Taxonomy" id="1131553"/>
    <lineage>
        <taxon>Bacteria</taxon>
        <taxon>Pseudomonadati</taxon>
        <taxon>Pseudomonadota</taxon>
        <taxon>Betaproteobacteria</taxon>
        <taxon>Nitrosomonadales</taxon>
        <taxon>Nitrosomonadaceae</taxon>
        <taxon>Nitrosomonas</taxon>
    </lineage>
</organism>
<accession>A0A1N6IMS4</accession>
<dbReference type="SMART" id="SM00388">
    <property type="entry name" value="HisKA"/>
    <property type="match status" value="1"/>
</dbReference>
<dbReference type="PANTHER" id="PTHR43711">
    <property type="entry name" value="TWO-COMPONENT HISTIDINE KINASE"/>
    <property type="match status" value="1"/>
</dbReference>
<gene>
    <name evidence="11" type="ORF">SAMN02743940_1925</name>
</gene>
<dbReference type="InterPro" id="IPR036097">
    <property type="entry name" value="HisK_dim/P_sf"/>
</dbReference>
<dbReference type="AlphaFoldDB" id="A0A1N6IMS4"/>
<dbReference type="PROSITE" id="PS50109">
    <property type="entry name" value="HIS_KIN"/>
    <property type="match status" value="1"/>
</dbReference>
<dbReference type="InterPro" id="IPR005467">
    <property type="entry name" value="His_kinase_dom"/>
</dbReference>
<name>A0A1N6IMS4_9PROT</name>
<dbReference type="InterPro" id="IPR003594">
    <property type="entry name" value="HATPase_dom"/>
</dbReference>
<feature type="transmembrane region" description="Helical" evidence="8">
    <location>
        <begin position="29"/>
        <end position="49"/>
    </location>
</feature>
<evidence type="ECO:0000313" key="11">
    <source>
        <dbReference type="EMBL" id="SIO33273.1"/>
    </source>
</evidence>
<dbReference type="EC" id="2.7.13.3" evidence="3"/>
<dbReference type="CDD" id="cd00075">
    <property type="entry name" value="HATPase"/>
    <property type="match status" value="1"/>
</dbReference>
<keyword evidence="5" id="KW-0808">Transferase</keyword>
<evidence type="ECO:0000256" key="3">
    <source>
        <dbReference type="ARBA" id="ARBA00012438"/>
    </source>
</evidence>
<dbReference type="PROSITE" id="PS50885">
    <property type="entry name" value="HAMP"/>
    <property type="match status" value="1"/>
</dbReference>
<dbReference type="InterPro" id="IPR050736">
    <property type="entry name" value="Sensor_HK_Regulatory"/>
</dbReference>
<dbReference type="EMBL" id="FSRO01000001">
    <property type="protein sequence ID" value="SIO33273.1"/>
    <property type="molecule type" value="Genomic_DNA"/>
</dbReference>
<keyword evidence="6 11" id="KW-0418">Kinase</keyword>
<keyword evidence="7" id="KW-0902">Two-component regulatory system</keyword>
<feature type="domain" description="HAMP" evidence="10">
    <location>
        <begin position="220"/>
        <end position="272"/>
    </location>
</feature>
<keyword evidence="8" id="KW-0812">Transmembrane</keyword>
<dbReference type="GO" id="GO:0000155">
    <property type="term" value="F:phosphorelay sensor kinase activity"/>
    <property type="evidence" value="ECO:0007669"/>
    <property type="project" value="InterPro"/>
</dbReference>
<dbReference type="SUPFAM" id="SSF55874">
    <property type="entry name" value="ATPase domain of HSP90 chaperone/DNA topoisomerase II/histidine kinase"/>
    <property type="match status" value="1"/>
</dbReference>
<dbReference type="STRING" id="44575.SAMN05216419_1001141"/>